<proteinExistence type="predicted"/>
<feature type="compositionally biased region" description="Basic and acidic residues" evidence="1">
    <location>
        <begin position="49"/>
        <end position="64"/>
    </location>
</feature>
<evidence type="ECO:0000256" key="1">
    <source>
        <dbReference type="SAM" id="MobiDB-lite"/>
    </source>
</evidence>
<sequence>MHIQQLPIALVAGHRRRDHDQLVFGDEIPYAPLSARALVAGMRQDVELEARDEREQEGEKELHGERHRGR</sequence>
<comment type="caution">
    <text evidence="2">The sequence shown here is derived from an EMBL/GenBank/DDBJ whole genome shotgun (WGS) entry which is preliminary data.</text>
</comment>
<keyword evidence="3" id="KW-1185">Reference proteome</keyword>
<evidence type="ECO:0000313" key="3">
    <source>
        <dbReference type="Proteomes" id="UP001138500"/>
    </source>
</evidence>
<organism evidence="2 3">
    <name type="scientific">Teratosphaeria destructans</name>
    <dbReference type="NCBI Taxonomy" id="418781"/>
    <lineage>
        <taxon>Eukaryota</taxon>
        <taxon>Fungi</taxon>
        <taxon>Dikarya</taxon>
        <taxon>Ascomycota</taxon>
        <taxon>Pezizomycotina</taxon>
        <taxon>Dothideomycetes</taxon>
        <taxon>Dothideomycetidae</taxon>
        <taxon>Mycosphaerellales</taxon>
        <taxon>Teratosphaeriaceae</taxon>
        <taxon>Teratosphaeria</taxon>
    </lineage>
</organism>
<reference evidence="2 3" key="1">
    <citation type="journal article" date="2018" name="IMA Fungus">
        <title>IMA Genome-F 10: Nine draft genome sequences of Claviceps purpurea s.lat., including C. arundinis, C. humidiphila, and C. cf. spartinae, pseudomolecules for the pitch canker pathogen Fusarium circinatum, draft genome of Davidsoniella eucalypti, Grosmannia galeiformis, Quambalaria eucalypti, and Teratosphaeria destructans.</title>
        <authorList>
            <person name="Wingfield B.D."/>
            <person name="Liu M."/>
            <person name="Nguyen H.D."/>
            <person name="Lane F.A."/>
            <person name="Morgan S.W."/>
            <person name="De Vos L."/>
            <person name="Wilken P.M."/>
            <person name="Duong T.A."/>
            <person name="Aylward J."/>
            <person name="Coetzee M.P."/>
            <person name="Dadej K."/>
            <person name="De Beer Z.W."/>
            <person name="Findlay W."/>
            <person name="Havenga M."/>
            <person name="Kolarik M."/>
            <person name="Menzies J.G."/>
            <person name="Naidoo K."/>
            <person name="Pochopski O."/>
            <person name="Shoukouhi P."/>
            <person name="Santana Q.C."/>
            <person name="Seifert K.A."/>
            <person name="Soal N."/>
            <person name="Steenkamp E.T."/>
            <person name="Tatham C.T."/>
            <person name="van der Nest M.A."/>
            <person name="Wingfield M.J."/>
        </authorList>
    </citation>
    <scope>NUCLEOTIDE SEQUENCE [LARGE SCALE GENOMIC DNA]</scope>
    <source>
        <strain evidence="2">CMW44962</strain>
    </source>
</reference>
<gene>
    <name evidence="2" type="ORF">Tdes44962_MAKER08695</name>
</gene>
<evidence type="ECO:0000313" key="2">
    <source>
        <dbReference type="EMBL" id="KAH9833939.1"/>
    </source>
</evidence>
<dbReference type="Proteomes" id="UP001138500">
    <property type="component" value="Unassembled WGS sequence"/>
</dbReference>
<name>A0A9W7SVR2_9PEZI</name>
<feature type="region of interest" description="Disordered" evidence="1">
    <location>
        <begin position="49"/>
        <end position="70"/>
    </location>
</feature>
<protein>
    <submittedName>
        <fullName evidence="2">Uncharacterized protein</fullName>
    </submittedName>
</protein>
<dbReference type="EMBL" id="RIBY02001024">
    <property type="protein sequence ID" value="KAH9833939.1"/>
    <property type="molecule type" value="Genomic_DNA"/>
</dbReference>
<reference evidence="2 3" key="2">
    <citation type="journal article" date="2021" name="Curr. Genet.">
        <title>Genetic response to nitrogen starvation in the aggressive Eucalyptus foliar pathogen Teratosphaeria destructans.</title>
        <authorList>
            <person name="Havenga M."/>
            <person name="Wingfield B.D."/>
            <person name="Wingfield M.J."/>
            <person name="Dreyer L.L."/>
            <person name="Roets F."/>
            <person name="Aylward J."/>
        </authorList>
    </citation>
    <scope>NUCLEOTIDE SEQUENCE [LARGE SCALE GENOMIC DNA]</scope>
    <source>
        <strain evidence="2">CMW44962</strain>
    </source>
</reference>
<accession>A0A9W7SVR2</accession>
<dbReference type="AlphaFoldDB" id="A0A9W7SVR2"/>